<dbReference type="Pfam" id="PF02661">
    <property type="entry name" value="Fic"/>
    <property type="match status" value="1"/>
</dbReference>
<dbReference type="InterPro" id="IPR003812">
    <property type="entry name" value="Fido"/>
</dbReference>
<dbReference type="InterPro" id="IPR040198">
    <property type="entry name" value="Fido_containing"/>
</dbReference>
<sequence length="344" mass="39894">MDVYRTILQFLHYHPQSTRDEITKGINFENSDATMKRLIATGIQNGDIVVTGKARATHYSLSNKAQLLMPFNLDTYFAVDVDRRQVQTSFNFELISEQLPTIKLFTEEEELLLTNLQAEFRLHVSEMTESEYHKEMERLGIDLSWKSSQIEGNTYSLLETERLLRESKTADGKTKEEAVMLLNHKDALRFILDNPDYLQTLTVSHIEDIHQLLTKELSVDRGIRHRRVGITGTKYHPLDNEFQIREAMSDTCQLINSKSSVFEKALLALVLLSYIQAFSDGNKRTARITSNAILIANGYCPLSFRSVDSYDYKKAMLVFYEQNSFYAIKQIFIEQYEFAVREYF</sequence>
<evidence type="ECO:0000313" key="5">
    <source>
        <dbReference type="Proteomes" id="UP000249375"/>
    </source>
</evidence>
<reference evidence="4 5" key="1">
    <citation type="submission" date="2018-11" db="EMBL/GenBank/DDBJ databases">
        <authorList>
            <person name="Na S.W."/>
            <person name="Baik M."/>
        </authorList>
    </citation>
    <scope>NUCLEOTIDE SEQUENCE [LARGE SCALE GENOMIC DNA]</scope>
    <source>
        <strain evidence="4 5">E39</strain>
    </source>
</reference>
<dbReference type="OrthoDB" id="9814400at2"/>
<evidence type="ECO:0000313" key="4">
    <source>
        <dbReference type="EMBL" id="QFQ11922.1"/>
    </source>
</evidence>
<dbReference type="Gene3D" id="1.10.3290.10">
    <property type="entry name" value="Fido-like domain"/>
    <property type="match status" value="1"/>
</dbReference>
<dbReference type="InterPro" id="IPR036597">
    <property type="entry name" value="Fido-like_dom_sf"/>
</dbReference>
<keyword evidence="5" id="KW-1185">Reference proteome</keyword>
<keyword evidence="1" id="KW-0067">ATP-binding</keyword>
<protein>
    <submittedName>
        <fullName evidence="4">Fic family protein</fullName>
    </submittedName>
</protein>
<dbReference type="EMBL" id="CP033459">
    <property type="protein sequence ID" value="QFQ11922.1"/>
    <property type="molecule type" value="Genomic_DNA"/>
</dbReference>
<feature type="binding site" evidence="1">
    <location>
        <begin position="280"/>
        <end position="287"/>
    </location>
    <ligand>
        <name>ATP</name>
        <dbReference type="ChEBI" id="CHEBI:30616"/>
    </ligand>
</feature>
<keyword evidence="1" id="KW-0547">Nucleotide-binding</keyword>
<dbReference type="SUPFAM" id="SSF140931">
    <property type="entry name" value="Fic-like"/>
    <property type="match status" value="1"/>
</dbReference>
<evidence type="ECO:0000256" key="2">
    <source>
        <dbReference type="PIRSR" id="PIRSR640198-3"/>
    </source>
</evidence>
<dbReference type="Proteomes" id="UP000249375">
    <property type="component" value="Chromosome"/>
</dbReference>
<feature type="site" description="Important for autoinhibition of adenylyltransferase activity" evidence="2">
    <location>
        <position position="151"/>
    </location>
</feature>
<feature type="domain" description="Fido" evidence="3">
    <location>
        <begin position="201"/>
        <end position="335"/>
    </location>
</feature>
<gene>
    <name evidence="4" type="ORF">C7Y71_002150</name>
</gene>
<dbReference type="GO" id="GO:0005524">
    <property type="term" value="F:ATP binding"/>
    <property type="evidence" value="ECO:0007669"/>
    <property type="project" value="UniProtKB-KW"/>
</dbReference>
<dbReference type="AlphaFoldDB" id="A0A5P8E4N3"/>
<dbReference type="RefSeq" id="WP_111898881.1">
    <property type="nucleotide sequence ID" value="NZ_CP033459.1"/>
</dbReference>
<dbReference type="KEGG" id="alq:C7Y71_002150"/>
<name>A0A5P8E4N3_9BACT</name>
<organism evidence="4 5">
    <name type="scientific">Pseudoprevotella muciniphila</name>
    <dbReference type="NCBI Taxonomy" id="2133944"/>
    <lineage>
        <taxon>Bacteria</taxon>
        <taxon>Pseudomonadati</taxon>
        <taxon>Bacteroidota</taxon>
        <taxon>Bacteroidia</taxon>
        <taxon>Bacteroidales</taxon>
        <taxon>Prevotellaceae</taxon>
        <taxon>Pseudoprevotella</taxon>
    </lineage>
</organism>
<dbReference type="PROSITE" id="PS51459">
    <property type="entry name" value="FIDO"/>
    <property type="match status" value="1"/>
</dbReference>
<evidence type="ECO:0000256" key="1">
    <source>
        <dbReference type="PIRSR" id="PIRSR640198-2"/>
    </source>
</evidence>
<proteinExistence type="predicted"/>
<dbReference type="PANTHER" id="PTHR13504:SF38">
    <property type="entry name" value="FIDO DOMAIN-CONTAINING PROTEIN"/>
    <property type="match status" value="1"/>
</dbReference>
<dbReference type="PANTHER" id="PTHR13504">
    <property type="entry name" value="FIDO DOMAIN-CONTAINING PROTEIN DDB_G0283145"/>
    <property type="match status" value="1"/>
</dbReference>
<accession>A0A5P8E4N3</accession>
<evidence type="ECO:0000259" key="3">
    <source>
        <dbReference type="PROSITE" id="PS51459"/>
    </source>
</evidence>